<dbReference type="Gene3D" id="3.40.30.10">
    <property type="entry name" value="Glutaredoxin"/>
    <property type="match status" value="1"/>
</dbReference>
<protein>
    <submittedName>
        <fullName evidence="1">NAD(P)H-dependent oxidoreductase subunit E</fullName>
    </submittedName>
</protein>
<evidence type="ECO:0000313" key="2">
    <source>
        <dbReference type="Proteomes" id="UP000810292"/>
    </source>
</evidence>
<reference evidence="1" key="2">
    <citation type="journal article" date="2021" name="PeerJ">
        <title>Extensive microbial diversity within the chicken gut microbiome revealed by metagenomics and culture.</title>
        <authorList>
            <person name="Gilroy R."/>
            <person name="Ravi A."/>
            <person name="Getino M."/>
            <person name="Pursley I."/>
            <person name="Horton D.L."/>
            <person name="Alikhan N.F."/>
            <person name="Baker D."/>
            <person name="Gharbi K."/>
            <person name="Hall N."/>
            <person name="Watson M."/>
            <person name="Adriaenssens E.M."/>
            <person name="Foster-Nyarko E."/>
            <person name="Jarju S."/>
            <person name="Secka A."/>
            <person name="Antonio M."/>
            <person name="Oren A."/>
            <person name="Chaudhuri R.R."/>
            <person name="La Ragione R."/>
            <person name="Hildebrand F."/>
            <person name="Pallen M.J."/>
        </authorList>
    </citation>
    <scope>NUCLEOTIDE SEQUENCE</scope>
    <source>
        <strain evidence="1">14700</strain>
    </source>
</reference>
<reference evidence="1" key="1">
    <citation type="submission" date="2020-10" db="EMBL/GenBank/DDBJ databases">
        <authorList>
            <person name="Gilroy R."/>
        </authorList>
    </citation>
    <scope>NUCLEOTIDE SEQUENCE</scope>
    <source>
        <strain evidence="1">14700</strain>
    </source>
</reference>
<organism evidence="1 2">
    <name type="scientific">Candidatus Ornithospirochaeta stercoravium</name>
    <dbReference type="NCBI Taxonomy" id="2840897"/>
    <lineage>
        <taxon>Bacteria</taxon>
        <taxon>Pseudomonadati</taxon>
        <taxon>Spirochaetota</taxon>
        <taxon>Spirochaetia</taxon>
        <taxon>Spirochaetales</taxon>
        <taxon>Spirochaetaceae</taxon>
        <taxon>Spirochaetaceae incertae sedis</taxon>
        <taxon>Candidatus Ornithospirochaeta</taxon>
    </lineage>
</organism>
<accession>A0A9D9NCY0</accession>
<dbReference type="EMBL" id="JADIMF010000056">
    <property type="protein sequence ID" value="MBO8468829.1"/>
    <property type="molecule type" value="Genomic_DNA"/>
</dbReference>
<dbReference type="InterPro" id="IPR036249">
    <property type="entry name" value="Thioredoxin-like_sf"/>
</dbReference>
<proteinExistence type="predicted"/>
<dbReference type="SUPFAM" id="SSF52833">
    <property type="entry name" value="Thioredoxin-like"/>
    <property type="match status" value="1"/>
</dbReference>
<sequence>METSYSLIYDLGVIMAEKEKLKVELCMGSSCFARGNSSNLIGLEEYIEHNGLADRIDLEGHLCLGKCSTGPHLTIGDKEYSGITDPDAVADLIREALEREDAESDIH</sequence>
<dbReference type="Pfam" id="PF01257">
    <property type="entry name" value="2Fe-2S_thioredx"/>
    <property type="match status" value="1"/>
</dbReference>
<gene>
    <name evidence="1" type="ORF">IAA72_03480</name>
</gene>
<name>A0A9D9NCY0_9SPIO</name>
<dbReference type="AlphaFoldDB" id="A0A9D9NCY0"/>
<evidence type="ECO:0000313" key="1">
    <source>
        <dbReference type="EMBL" id="MBO8468829.1"/>
    </source>
</evidence>
<dbReference type="Proteomes" id="UP000810292">
    <property type="component" value="Unassembled WGS sequence"/>
</dbReference>
<dbReference type="CDD" id="cd02980">
    <property type="entry name" value="TRX_Fd_family"/>
    <property type="match status" value="1"/>
</dbReference>
<comment type="caution">
    <text evidence="1">The sequence shown here is derived from an EMBL/GenBank/DDBJ whole genome shotgun (WGS) entry which is preliminary data.</text>
</comment>